<dbReference type="EMBL" id="LR593886">
    <property type="protein sequence ID" value="VTR95276.1"/>
    <property type="molecule type" value="Genomic_DNA"/>
</dbReference>
<accession>A0A6P2D460</accession>
<dbReference type="InterPro" id="IPR051828">
    <property type="entry name" value="HAD-like_hydrolase_domain"/>
</dbReference>
<gene>
    <name evidence="1" type="ORF">SOIL9_24380</name>
</gene>
<sequence length="316" mass="34973">MPLTLEQYVEKIHSRPDLPWPSAPKIDAPKAKPSLHPMPVRAVFWTVYGTLVAIPQGEIAFEHPQEFLTAAALEKVIKEFKMWNSMSRKPGAPSEYMRELFNKALTTLRLAGSGGEKFPEVQSERVWDDIVKKLQQKDYSFDAVTYGSLGEYVQKIAYFYHASIQGVGPYPGAADALKLLADRSVFQGLLADGQCFTFGQLQRCLKQEDPDLDLSAIIPPAFRLISSEKKARKPSDTLFKAAVTLAEGRGLVPSEVLHIGSNLTRDIGPAKKYGFRTALFAGDKNSLSATGEQLKDPALRPDALITELPQVLELIE</sequence>
<protein>
    <recommendedName>
        <fullName evidence="3">HAD family hydrolase</fullName>
    </recommendedName>
</protein>
<keyword evidence="1" id="KW-0378">Hydrolase</keyword>
<reference evidence="1 2" key="1">
    <citation type="submission" date="2019-05" db="EMBL/GenBank/DDBJ databases">
        <authorList>
            <consortium name="Science for Life Laboratories"/>
        </authorList>
    </citation>
    <scope>NUCLEOTIDE SEQUENCE [LARGE SCALE GENOMIC DNA]</scope>
    <source>
        <strain evidence="1">Soil9</strain>
    </source>
</reference>
<evidence type="ECO:0000313" key="2">
    <source>
        <dbReference type="Proteomes" id="UP000464178"/>
    </source>
</evidence>
<dbReference type="KEGG" id="gms:SOIL9_24380"/>
<dbReference type="InterPro" id="IPR023214">
    <property type="entry name" value="HAD_sf"/>
</dbReference>
<name>A0A6P2D460_9BACT</name>
<dbReference type="SUPFAM" id="SSF56784">
    <property type="entry name" value="HAD-like"/>
    <property type="match status" value="1"/>
</dbReference>
<dbReference type="AlphaFoldDB" id="A0A6P2D460"/>
<dbReference type="PANTHER" id="PTHR46191:SF2">
    <property type="entry name" value="HALOACID DEHALOGENASE-LIKE HYDROLASE DOMAIN-CONTAINING PROTEIN 3"/>
    <property type="match status" value="1"/>
</dbReference>
<dbReference type="Proteomes" id="UP000464178">
    <property type="component" value="Chromosome"/>
</dbReference>
<organism evidence="1 2">
    <name type="scientific">Gemmata massiliana</name>
    <dbReference type="NCBI Taxonomy" id="1210884"/>
    <lineage>
        <taxon>Bacteria</taxon>
        <taxon>Pseudomonadati</taxon>
        <taxon>Planctomycetota</taxon>
        <taxon>Planctomycetia</taxon>
        <taxon>Gemmatales</taxon>
        <taxon>Gemmataceae</taxon>
        <taxon>Gemmata</taxon>
    </lineage>
</organism>
<dbReference type="Pfam" id="PF13242">
    <property type="entry name" value="Hydrolase_like"/>
    <property type="match status" value="1"/>
</dbReference>
<dbReference type="InterPro" id="IPR036412">
    <property type="entry name" value="HAD-like_sf"/>
</dbReference>
<evidence type="ECO:0000313" key="1">
    <source>
        <dbReference type="EMBL" id="VTR95276.1"/>
    </source>
</evidence>
<dbReference type="Gene3D" id="3.40.50.1000">
    <property type="entry name" value="HAD superfamily/HAD-like"/>
    <property type="match status" value="1"/>
</dbReference>
<evidence type="ECO:0008006" key="3">
    <source>
        <dbReference type="Google" id="ProtNLM"/>
    </source>
</evidence>
<dbReference type="RefSeq" id="WP_162669712.1">
    <property type="nucleotide sequence ID" value="NZ_LR593886.1"/>
</dbReference>
<dbReference type="GO" id="GO:0016787">
    <property type="term" value="F:hydrolase activity"/>
    <property type="evidence" value="ECO:0007669"/>
    <property type="project" value="UniProtKB-KW"/>
</dbReference>
<proteinExistence type="predicted"/>
<keyword evidence="2" id="KW-1185">Reference proteome</keyword>
<dbReference type="PANTHER" id="PTHR46191">
    <property type="match status" value="1"/>
</dbReference>